<dbReference type="EMBL" id="JAGMVJ010000007">
    <property type="protein sequence ID" value="KAH7088705.1"/>
    <property type="molecule type" value="Genomic_DNA"/>
</dbReference>
<sequence length="497" mass="53967">MRLSRTLLGSLAAVVVSAQYNTTQPTACAELASALPERVFFPEAPTYNASISSYPFIQLRLHPNCVVRPTSAKDVSVALGVLQQNNRTRFAVKGGGHNANAGFNNIDNGVTIDMQSLKGVEVARGDEVVRVGAGALSQDAYDAAEKRNLTVLAGRIGVVGVAGFLTGGGVSFLSPQHGWACDAVVNFEVALATGEIVNANATANSDLFTALKGGQNNFGIVTRFDVKAYPATRIWGGRIVYAPSAATDLLNAFTEFKTPKNFDPYVAGWVTIRYNHSAALFNPVAIMWHTKPELKPGGLKQITEVKPQVMNGMIEASISEHTRNASRQVVATPRRTIWATTSFHVNPTIVHKVHALWKSLVPEISETYAYANPSGELTFQALPGSPRKGAAPNSLGFSTNDTPEKDMVFLQIVFTFDGAQATDGLEKGLKDLIEVVEELTQEEGVYHPYKYLNFAAWFQDPLRSYGKEQKKKLKEVARKYDPKGVFQKQVSGGFKLL</sequence>
<feature type="signal peptide" evidence="5">
    <location>
        <begin position="1"/>
        <end position="18"/>
    </location>
</feature>
<keyword evidence="8" id="KW-1185">Reference proteome</keyword>
<dbReference type="InterPro" id="IPR036318">
    <property type="entry name" value="FAD-bd_PCMH-like_sf"/>
</dbReference>
<protein>
    <submittedName>
        <fullName evidence="7">FAD binding domain-containing protein</fullName>
    </submittedName>
</protein>
<dbReference type="PANTHER" id="PTHR42973">
    <property type="entry name" value="BINDING OXIDOREDUCTASE, PUTATIVE (AFU_ORTHOLOGUE AFUA_1G17690)-RELATED"/>
    <property type="match status" value="1"/>
</dbReference>
<keyword evidence="3" id="KW-0274">FAD</keyword>
<dbReference type="AlphaFoldDB" id="A0A8K0W0G3"/>
<keyword evidence="4" id="KW-0560">Oxidoreductase</keyword>
<dbReference type="InterPro" id="IPR050416">
    <property type="entry name" value="FAD-linked_Oxidoreductase"/>
</dbReference>
<comment type="similarity">
    <text evidence="1">Belongs to the oxygen-dependent FAD-linked oxidoreductase family.</text>
</comment>
<feature type="domain" description="FAD-binding PCMH-type" evidence="6">
    <location>
        <begin position="59"/>
        <end position="231"/>
    </location>
</feature>
<keyword evidence="5" id="KW-0732">Signal</keyword>
<name>A0A8K0W0G3_9PLEO</name>
<dbReference type="Gene3D" id="3.30.465.10">
    <property type="match status" value="1"/>
</dbReference>
<dbReference type="PROSITE" id="PS51387">
    <property type="entry name" value="FAD_PCMH"/>
    <property type="match status" value="1"/>
</dbReference>
<accession>A0A8K0W0G3</accession>
<evidence type="ECO:0000256" key="3">
    <source>
        <dbReference type="ARBA" id="ARBA00022827"/>
    </source>
</evidence>
<dbReference type="Proteomes" id="UP000813461">
    <property type="component" value="Unassembled WGS sequence"/>
</dbReference>
<dbReference type="SUPFAM" id="SSF56176">
    <property type="entry name" value="FAD-binding/transporter-associated domain-like"/>
    <property type="match status" value="1"/>
</dbReference>
<proteinExistence type="inferred from homology"/>
<dbReference type="InterPro" id="IPR016166">
    <property type="entry name" value="FAD-bd_PCMH"/>
</dbReference>
<gene>
    <name evidence="7" type="ORF">FB567DRAFT_627287</name>
</gene>
<evidence type="ECO:0000259" key="6">
    <source>
        <dbReference type="PROSITE" id="PS51387"/>
    </source>
</evidence>
<reference evidence="7" key="1">
    <citation type="journal article" date="2021" name="Nat. Commun.">
        <title>Genetic determinants of endophytism in the Arabidopsis root mycobiome.</title>
        <authorList>
            <person name="Mesny F."/>
            <person name="Miyauchi S."/>
            <person name="Thiergart T."/>
            <person name="Pickel B."/>
            <person name="Atanasova L."/>
            <person name="Karlsson M."/>
            <person name="Huettel B."/>
            <person name="Barry K.W."/>
            <person name="Haridas S."/>
            <person name="Chen C."/>
            <person name="Bauer D."/>
            <person name="Andreopoulos W."/>
            <person name="Pangilinan J."/>
            <person name="LaButti K."/>
            <person name="Riley R."/>
            <person name="Lipzen A."/>
            <person name="Clum A."/>
            <person name="Drula E."/>
            <person name="Henrissat B."/>
            <person name="Kohler A."/>
            <person name="Grigoriev I.V."/>
            <person name="Martin F.M."/>
            <person name="Hacquard S."/>
        </authorList>
    </citation>
    <scope>NUCLEOTIDE SEQUENCE</scope>
    <source>
        <strain evidence="7">MPI-SDFR-AT-0120</strain>
    </source>
</reference>
<dbReference type="OrthoDB" id="2151789at2759"/>
<dbReference type="GO" id="GO:0071949">
    <property type="term" value="F:FAD binding"/>
    <property type="evidence" value="ECO:0007669"/>
    <property type="project" value="InterPro"/>
</dbReference>
<comment type="caution">
    <text evidence="7">The sequence shown here is derived from an EMBL/GenBank/DDBJ whole genome shotgun (WGS) entry which is preliminary data.</text>
</comment>
<dbReference type="PANTHER" id="PTHR42973:SF28">
    <property type="entry name" value="FAD-BINDING PCMH-TYPE DOMAIN-CONTAINING PROTEIN"/>
    <property type="match status" value="1"/>
</dbReference>
<dbReference type="Pfam" id="PF01565">
    <property type="entry name" value="FAD_binding_4"/>
    <property type="match status" value="1"/>
</dbReference>
<dbReference type="InterPro" id="IPR016169">
    <property type="entry name" value="FAD-bd_PCMH_sub2"/>
</dbReference>
<feature type="chain" id="PRO_5035463436" evidence="5">
    <location>
        <begin position="19"/>
        <end position="497"/>
    </location>
</feature>
<evidence type="ECO:0000256" key="5">
    <source>
        <dbReference type="SAM" id="SignalP"/>
    </source>
</evidence>
<organism evidence="7 8">
    <name type="scientific">Paraphoma chrysanthemicola</name>
    <dbReference type="NCBI Taxonomy" id="798071"/>
    <lineage>
        <taxon>Eukaryota</taxon>
        <taxon>Fungi</taxon>
        <taxon>Dikarya</taxon>
        <taxon>Ascomycota</taxon>
        <taxon>Pezizomycotina</taxon>
        <taxon>Dothideomycetes</taxon>
        <taxon>Pleosporomycetidae</taxon>
        <taxon>Pleosporales</taxon>
        <taxon>Pleosporineae</taxon>
        <taxon>Phaeosphaeriaceae</taxon>
        <taxon>Paraphoma</taxon>
    </lineage>
</organism>
<dbReference type="GO" id="GO:0016491">
    <property type="term" value="F:oxidoreductase activity"/>
    <property type="evidence" value="ECO:0007669"/>
    <property type="project" value="UniProtKB-KW"/>
</dbReference>
<evidence type="ECO:0000256" key="4">
    <source>
        <dbReference type="ARBA" id="ARBA00023002"/>
    </source>
</evidence>
<evidence type="ECO:0000313" key="7">
    <source>
        <dbReference type="EMBL" id="KAH7088705.1"/>
    </source>
</evidence>
<evidence type="ECO:0000256" key="1">
    <source>
        <dbReference type="ARBA" id="ARBA00005466"/>
    </source>
</evidence>
<dbReference type="InterPro" id="IPR006094">
    <property type="entry name" value="Oxid_FAD_bind_N"/>
</dbReference>
<evidence type="ECO:0000256" key="2">
    <source>
        <dbReference type="ARBA" id="ARBA00022630"/>
    </source>
</evidence>
<evidence type="ECO:0000313" key="8">
    <source>
        <dbReference type="Proteomes" id="UP000813461"/>
    </source>
</evidence>
<keyword evidence="2" id="KW-0285">Flavoprotein</keyword>